<proteinExistence type="predicted"/>
<gene>
    <name evidence="1" type="ORF">RFI_13060</name>
</gene>
<protein>
    <recommendedName>
        <fullName evidence="3">Kelch motif family protein</fullName>
    </recommendedName>
</protein>
<dbReference type="AlphaFoldDB" id="X6NEC3"/>
<comment type="caution">
    <text evidence="1">The sequence shown here is derived from an EMBL/GenBank/DDBJ whole genome shotgun (WGS) entry which is preliminary data.</text>
</comment>
<name>X6NEC3_RETFI</name>
<evidence type="ECO:0008006" key="3">
    <source>
        <dbReference type="Google" id="ProtNLM"/>
    </source>
</evidence>
<dbReference type="Gene3D" id="2.120.10.80">
    <property type="entry name" value="Kelch-type beta propeller"/>
    <property type="match status" value="2"/>
</dbReference>
<organism evidence="1 2">
    <name type="scientific">Reticulomyxa filosa</name>
    <dbReference type="NCBI Taxonomy" id="46433"/>
    <lineage>
        <taxon>Eukaryota</taxon>
        <taxon>Sar</taxon>
        <taxon>Rhizaria</taxon>
        <taxon>Retaria</taxon>
        <taxon>Foraminifera</taxon>
        <taxon>Monothalamids</taxon>
        <taxon>Reticulomyxidae</taxon>
        <taxon>Reticulomyxa</taxon>
    </lineage>
</organism>
<accession>X6NEC3</accession>
<sequence length="398" mass="46237">MNPKDTQSKKEENTELTSPFESLASLPIPLSQSQCVAHKQELLICGGYWNSECYSYHTIKNQYKRICIYPYEIKLRGHCVVKRVNRNDPNDISLLSFGGMKKHALTLRYESIWEEKEKEQEQEQEQAAVGQKSKVNEWIPLTDKKGNCICIGRYQDDYEGARALIGGSNNNLLFITYFPNNIDVFDLDTWQLINQSTFPSINNILFHCFVTTASNGQEHTKSNKMLLFCEHTGLSIDYDEECDIFEIDKVRVCSAIRPFNRYAYVCVGDVILFFGGWSTASVSKETFKYSMKEDKWTKCDCIFPHDLKYSVAVVDADNTYVHIIGGFDGNRDSNMHMRANIETWTKEKTEREKLWTLQEEAITKKEEMQKEIDDIIMIKQKIEKIKPEFDITNLRVEF</sequence>
<dbReference type="SUPFAM" id="SSF117281">
    <property type="entry name" value="Kelch motif"/>
    <property type="match status" value="2"/>
</dbReference>
<keyword evidence="2" id="KW-1185">Reference proteome</keyword>
<dbReference type="OrthoDB" id="432528at2759"/>
<evidence type="ECO:0000313" key="1">
    <source>
        <dbReference type="EMBL" id="ETO24099.1"/>
    </source>
</evidence>
<reference evidence="1 2" key="1">
    <citation type="journal article" date="2013" name="Curr. Biol.">
        <title>The Genome of the Foraminiferan Reticulomyxa filosa.</title>
        <authorList>
            <person name="Glockner G."/>
            <person name="Hulsmann N."/>
            <person name="Schleicher M."/>
            <person name="Noegel A.A."/>
            <person name="Eichinger L."/>
            <person name="Gallinger C."/>
            <person name="Pawlowski J."/>
            <person name="Sierra R."/>
            <person name="Euteneuer U."/>
            <person name="Pillet L."/>
            <person name="Moustafa A."/>
            <person name="Platzer M."/>
            <person name="Groth M."/>
            <person name="Szafranski K."/>
            <person name="Schliwa M."/>
        </authorList>
    </citation>
    <scope>NUCLEOTIDE SEQUENCE [LARGE SCALE GENOMIC DNA]</scope>
</reference>
<dbReference type="InterPro" id="IPR015915">
    <property type="entry name" value="Kelch-typ_b-propeller"/>
</dbReference>
<dbReference type="Proteomes" id="UP000023152">
    <property type="component" value="Unassembled WGS sequence"/>
</dbReference>
<dbReference type="EMBL" id="ASPP01009450">
    <property type="protein sequence ID" value="ETO24099.1"/>
    <property type="molecule type" value="Genomic_DNA"/>
</dbReference>
<evidence type="ECO:0000313" key="2">
    <source>
        <dbReference type="Proteomes" id="UP000023152"/>
    </source>
</evidence>